<dbReference type="RefSeq" id="WP_204204457.1">
    <property type="nucleotide sequence ID" value="NZ_JAFELM010000039.1"/>
</dbReference>
<feature type="transmembrane region" description="Helical" evidence="1">
    <location>
        <begin position="262"/>
        <end position="281"/>
    </location>
</feature>
<accession>A0ABS2DKS8</accession>
<reference evidence="2 3" key="1">
    <citation type="submission" date="2021-02" db="EMBL/GenBank/DDBJ databases">
        <title>Bacillus sp. RD4P76, an endophyte from a halophyte.</title>
        <authorList>
            <person name="Sun J.-Q."/>
        </authorList>
    </citation>
    <scope>NUCLEOTIDE SEQUENCE [LARGE SCALE GENOMIC DNA]</scope>
    <source>
        <strain evidence="2 3">RD4P76</strain>
    </source>
</reference>
<keyword evidence="1" id="KW-0472">Membrane</keyword>
<organism evidence="2 3">
    <name type="scientific">Bacillus suaedaesalsae</name>
    <dbReference type="NCBI Taxonomy" id="2810349"/>
    <lineage>
        <taxon>Bacteria</taxon>
        <taxon>Bacillati</taxon>
        <taxon>Bacillota</taxon>
        <taxon>Bacilli</taxon>
        <taxon>Bacillales</taxon>
        <taxon>Bacillaceae</taxon>
        <taxon>Bacillus</taxon>
    </lineage>
</organism>
<feature type="transmembrane region" description="Helical" evidence="1">
    <location>
        <begin position="31"/>
        <end position="52"/>
    </location>
</feature>
<feature type="transmembrane region" description="Helical" evidence="1">
    <location>
        <begin position="99"/>
        <end position="118"/>
    </location>
</feature>
<name>A0ABS2DKS8_9BACI</name>
<feature type="transmembrane region" description="Helical" evidence="1">
    <location>
        <begin position="64"/>
        <end position="87"/>
    </location>
</feature>
<protein>
    <submittedName>
        <fullName evidence="2">Uncharacterized protein</fullName>
    </submittedName>
</protein>
<keyword evidence="1" id="KW-1133">Transmembrane helix</keyword>
<evidence type="ECO:0000313" key="3">
    <source>
        <dbReference type="Proteomes" id="UP001518925"/>
    </source>
</evidence>
<proteinExistence type="predicted"/>
<sequence>MTVKLNKIMLSYSFFLAILPILHLYKSGISVITLGEIGLILFSIITIGIILLKRQIVIFGKANINMWPFIFFIIILLLTCISLLFIGKDQISLIDIFNRFARLALWAFAISFMGYFLFEYQHTKKWVIRISVIATIYVLLQYFFWQIFNFHLPSVINNALIQPASEGYANTVRLTEYYTTRYIRPPSFFGEPAYYSYYTLVGLVLSLFSNISRGEIIKYVIPILLSIGIIISTSTSGIYLLLLVWLFYFFKVSKEKSGFKKSFLLAPITSLLILIVFAIYLKTRKNDFFLKIGDILSKPFEFEETSRLGGSYDLFNYLDGIHRFLGTGFGNENIFLHLDSVYYNSITVILLSSGYLGFITFCAFAGNLLRKKGSINFLLALIYILLCFSSSILYSSFSVIYLTIIFYINRFEAKQLHK</sequence>
<gene>
    <name evidence="2" type="ORF">JR050_15630</name>
</gene>
<feature type="transmembrane region" description="Helical" evidence="1">
    <location>
        <begin position="130"/>
        <end position="148"/>
    </location>
</feature>
<feature type="transmembrane region" description="Helical" evidence="1">
    <location>
        <begin position="378"/>
        <end position="408"/>
    </location>
</feature>
<feature type="transmembrane region" description="Helical" evidence="1">
    <location>
        <begin position="194"/>
        <end position="211"/>
    </location>
</feature>
<feature type="transmembrane region" description="Helical" evidence="1">
    <location>
        <begin position="223"/>
        <end position="250"/>
    </location>
</feature>
<evidence type="ECO:0000313" key="2">
    <source>
        <dbReference type="EMBL" id="MBM6619099.1"/>
    </source>
</evidence>
<feature type="transmembrane region" description="Helical" evidence="1">
    <location>
        <begin position="341"/>
        <end position="366"/>
    </location>
</feature>
<feature type="transmembrane region" description="Helical" evidence="1">
    <location>
        <begin position="7"/>
        <end position="25"/>
    </location>
</feature>
<dbReference type="Proteomes" id="UP001518925">
    <property type="component" value="Unassembled WGS sequence"/>
</dbReference>
<keyword evidence="1" id="KW-0812">Transmembrane</keyword>
<keyword evidence="3" id="KW-1185">Reference proteome</keyword>
<comment type="caution">
    <text evidence="2">The sequence shown here is derived from an EMBL/GenBank/DDBJ whole genome shotgun (WGS) entry which is preliminary data.</text>
</comment>
<evidence type="ECO:0000256" key="1">
    <source>
        <dbReference type="SAM" id="Phobius"/>
    </source>
</evidence>
<dbReference type="EMBL" id="JAFELM010000039">
    <property type="protein sequence ID" value="MBM6619099.1"/>
    <property type="molecule type" value="Genomic_DNA"/>
</dbReference>